<protein>
    <recommendedName>
        <fullName evidence="5">HAT C-terminal dimerisation domain-containing protein</fullName>
    </recommendedName>
</protein>
<dbReference type="InterPro" id="IPR007021">
    <property type="entry name" value="DUF659"/>
</dbReference>
<dbReference type="Pfam" id="PF05699">
    <property type="entry name" value="Dimer_Tnp_hAT"/>
    <property type="match status" value="1"/>
</dbReference>
<evidence type="ECO:0008006" key="5">
    <source>
        <dbReference type="Google" id="ProtNLM"/>
    </source>
</evidence>
<name>A0A2Z7A377_9LAMI</name>
<evidence type="ECO:0000259" key="2">
    <source>
        <dbReference type="Pfam" id="PF05699"/>
    </source>
</evidence>
<evidence type="ECO:0000313" key="3">
    <source>
        <dbReference type="EMBL" id="KZV15563.1"/>
    </source>
</evidence>
<proteinExistence type="predicted"/>
<dbReference type="EMBL" id="KV019820">
    <property type="protein sequence ID" value="KZV15563.1"/>
    <property type="molecule type" value="Genomic_DNA"/>
</dbReference>
<dbReference type="GO" id="GO:0046983">
    <property type="term" value="F:protein dimerization activity"/>
    <property type="evidence" value="ECO:0007669"/>
    <property type="project" value="InterPro"/>
</dbReference>
<keyword evidence="4" id="KW-1185">Reference proteome</keyword>
<dbReference type="OrthoDB" id="1162081at2759"/>
<dbReference type="InterPro" id="IPR012337">
    <property type="entry name" value="RNaseH-like_sf"/>
</dbReference>
<feature type="non-terminal residue" evidence="3">
    <location>
        <position position="1"/>
    </location>
</feature>
<feature type="domain" description="HAT C-terminal dimerisation" evidence="2">
    <location>
        <begin position="126"/>
        <end position="181"/>
    </location>
</feature>
<dbReference type="SUPFAM" id="SSF53098">
    <property type="entry name" value="Ribonuclease H-like"/>
    <property type="match status" value="1"/>
</dbReference>
<evidence type="ECO:0000313" key="4">
    <source>
        <dbReference type="Proteomes" id="UP000250235"/>
    </source>
</evidence>
<dbReference type="PANTHER" id="PTHR32166:SF121">
    <property type="entry name" value="DUF659 DOMAIN-CONTAINING PROTEIN"/>
    <property type="match status" value="1"/>
</dbReference>
<feature type="domain" description="DUF659" evidence="1">
    <location>
        <begin position="1"/>
        <end position="81"/>
    </location>
</feature>
<dbReference type="Proteomes" id="UP000250235">
    <property type="component" value="Unassembled WGS sequence"/>
</dbReference>
<sequence length="186" mass="21806">TIMADGWQDRSNRQLKNFIVYCKRGTTFVRSIDSSDIVKYATTIFKPFVLLVEWVVSKNVIHLVSDNGANNKVAGVLIIKNIFKNKKKLYKPFKSIIKTRWDKKLRRDIHAEAYLINPAFLYNKLNIAPNIQSLAIKILSQTSSSSGCERNFSVFERIHTKKRNRLEHQRLNDLVFVYYNLRLKER</sequence>
<dbReference type="PANTHER" id="PTHR32166">
    <property type="entry name" value="OSJNBA0013A04.12 PROTEIN"/>
    <property type="match status" value="1"/>
</dbReference>
<dbReference type="InterPro" id="IPR008906">
    <property type="entry name" value="HATC_C_dom"/>
</dbReference>
<dbReference type="AlphaFoldDB" id="A0A2Z7A377"/>
<reference evidence="3 4" key="1">
    <citation type="journal article" date="2015" name="Proc. Natl. Acad. Sci. U.S.A.">
        <title>The resurrection genome of Boea hygrometrica: A blueprint for survival of dehydration.</title>
        <authorList>
            <person name="Xiao L."/>
            <person name="Yang G."/>
            <person name="Zhang L."/>
            <person name="Yang X."/>
            <person name="Zhao S."/>
            <person name="Ji Z."/>
            <person name="Zhou Q."/>
            <person name="Hu M."/>
            <person name="Wang Y."/>
            <person name="Chen M."/>
            <person name="Xu Y."/>
            <person name="Jin H."/>
            <person name="Xiao X."/>
            <person name="Hu G."/>
            <person name="Bao F."/>
            <person name="Hu Y."/>
            <person name="Wan P."/>
            <person name="Li L."/>
            <person name="Deng X."/>
            <person name="Kuang T."/>
            <person name="Xiang C."/>
            <person name="Zhu J.K."/>
            <person name="Oliver M.J."/>
            <person name="He Y."/>
        </authorList>
    </citation>
    <scope>NUCLEOTIDE SEQUENCE [LARGE SCALE GENOMIC DNA]</scope>
    <source>
        <strain evidence="4">cv. XS01</strain>
    </source>
</reference>
<gene>
    <name evidence="3" type="ORF">F511_16633</name>
</gene>
<accession>A0A2Z7A377</accession>
<evidence type="ECO:0000259" key="1">
    <source>
        <dbReference type="Pfam" id="PF04937"/>
    </source>
</evidence>
<dbReference type="Pfam" id="PF04937">
    <property type="entry name" value="DUF659"/>
    <property type="match status" value="1"/>
</dbReference>
<organism evidence="3 4">
    <name type="scientific">Dorcoceras hygrometricum</name>
    <dbReference type="NCBI Taxonomy" id="472368"/>
    <lineage>
        <taxon>Eukaryota</taxon>
        <taxon>Viridiplantae</taxon>
        <taxon>Streptophyta</taxon>
        <taxon>Embryophyta</taxon>
        <taxon>Tracheophyta</taxon>
        <taxon>Spermatophyta</taxon>
        <taxon>Magnoliopsida</taxon>
        <taxon>eudicotyledons</taxon>
        <taxon>Gunneridae</taxon>
        <taxon>Pentapetalae</taxon>
        <taxon>asterids</taxon>
        <taxon>lamiids</taxon>
        <taxon>Lamiales</taxon>
        <taxon>Gesneriaceae</taxon>
        <taxon>Didymocarpoideae</taxon>
        <taxon>Trichosporeae</taxon>
        <taxon>Loxocarpinae</taxon>
        <taxon>Dorcoceras</taxon>
    </lineage>
</organism>